<dbReference type="AlphaFoldDB" id="U2K4M6"/>
<dbReference type="HOGENOM" id="CLU_3122334_0_0_9"/>
<reference evidence="1 2" key="1">
    <citation type="submission" date="2013-07" db="EMBL/GenBank/DDBJ databases">
        <authorList>
            <person name="Weinstock G."/>
            <person name="Sodergren E."/>
            <person name="Wylie T."/>
            <person name="Fulton L."/>
            <person name="Fulton R."/>
            <person name="Fronick C."/>
            <person name="O'Laughlin M."/>
            <person name="Godfrey J."/>
            <person name="Miner T."/>
            <person name="Herter B."/>
            <person name="Appelbaum E."/>
            <person name="Cordes M."/>
            <person name="Lek S."/>
            <person name="Wollam A."/>
            <person name="Pepin K.H."/>
            <person name="Palsikar V.B."/>
            <person name="Mitreva M."/>
            <person name="Wilson R.K."/>
        </authorList>
    </citation>
    <scope>NUCLEOTIDE SEQUENCE [LARGE SCALE GENOMIC DNA]</scope>
    <source>
        <strain evidence="1 2">ATCC 27760</strain>
    </source>
</reference>
<organism evidence="1 2">
    <name type="scientific">Ruminococcus callidus ATCC 27760</name>
    <dbReference type="NCBI Taxonomy" id="411473"/>
    <lineage>
        <taxon>Bacteria</taxon>
        <taxon>Bacillati</taxon>
        <taxon>Bacillota</taxon>
        <taxon>Clostridia</taxon>
        <taxon>Eubacteriales</taxon>
        <taxon>Oscillospiraceae</taxon>
        <taxon>Ruminococcus</taxon>
    </lineage>
</organism>
<evidence type="ECO:0000313" key="1">
    <source>
        <dbReference type="EMBL" id="ERJ87222.1"/>
    </source>
</evidence>
<dbReference type="EMBL" id="AWVF01000449">
    <property type="protein sequence ID" value="ERJ87222.1"/>
    <property type="molecule type" value="Genomic_DNA"/>
</dbReference>
<keyword evidence="2" id="KW-1185">Reference proteome</keyword>
<accession>U2K4M6</accession>
<gene>
    <name evidence="1" type="ORF">RUMCAL_03384</name>
</gene>
<dbReference type="STRING" id="411473.RUMCAL_03384"/>
<name>U2K4M6_9FIRM</name>
<comment type="caution">
    <text evidence="1">The sequence shown here is derived from an EMBL/GenBank/DDBJ whole genome shotgun (WGS) entry which is preliminary data.</text>
</comment>
<sequence>MWLTILKKIKKESKPISSGLDISAKIKLSQYEKLGQSAWQAGDHVPRQTD</sequence>
<evidence type="ECO:0000313" key="2">
    <source>
        <dbReference type="Proteomes" id="UP000016662"/>
    </source>
</evidence>
<proteinExistence type="predicted"/>
<protein>
    <submittedName>
        <fullName evidence="1">Uncharacterized protein</fullName>
    </submittedName>
</protein>
<dbReference type="Proteomes" id="UP000016662">
    <property type="component" value="Unassembled WGS sequence"/>
</dbReference>